<dbReference type="Proteomes" id="UP000500767">
    <property type="component" value="Chromosome"/>
</dbReference>
<dbReference type="AlphaFoldDB" id="A0A6M8HR20"/>
<evidence type="ECO:0000313" key="3">
    <source>
        <dbReference type="Proteomes" id="UP000500767"/>
    </source>
</evidence>
<dbReference type="EMBL" id="CP053708">
    <property type="protein sequence ID" value="QKE90725.1"/>
    <property type="molecule type" value="Genomic_DNA"/>
</dbReference>
<sequence>MQINPVGAAAPIDVAPGRGKTCADEAAASSPTGAGRVPATRLLNPQPTIDPALGIVVTEYFNQSGELTAQYPSARAVDSYRIYGLHDPDAASSPVHD</sequence>
<evidence type="ECO:0000313" key="2">
    <source>
        <dbReference type="EMBL" id="QKE90725.1"/>
    </source>
</evidence>
<dbReference type="KEGG" id="lck:HN018_12360"/>
<dbReference type="RefSeq" id="WP_171835676.1">
    <property type="nucleotide sequence ID" value="NZ_CP053708.1"/>
</dbReference>
<name>A0A6M8HR20_9PROT</name>
<gene>
    <name evidence="2" type="ORF">HN018_12360</name>
</gene>
<evidence type="ECO:0000256" key="1">
    <source>
        <dbReference type="SAM" id="MobiDB-lite"/>
    </source>
</evidence>
<proteinExistence type="predicted"/>
<protein>
    <submittedName>
        <fullName evidence="2">Uncharacterized protein</fullName>
    </submittedName>
</protein>
<feature type="region of interest" description="Disordered" evidence="1">
    <location>
        <begin position="22"/>
        <end position="42"/>
    </location>
</feature>
<organism evidence="2 3">
    <name type="scientific">Lichenicola cladoniae</name>
    <dbReference type="NCBI Taxonomy" id="1484109"/>
    <lineage>
        <taxon>Bacteria</taxon>
        <taxon>Pseudomonadati</taxon>
        <taxon>Pseudomonadota</taxon>
        <taxon>Alphaproteobacteria</taxon>
        <taxon>Acetobacterales</taxon>
        <taxon>Acetobacteraceae</taxon>
        <taxon>Lichenicola</taxon>
    </lineage>
</organism>
<accession>A0A6M8HR20</accession>
<reference evidence="2 3" key="1">
    <citation type="journal article" date="2014" name="World J. Microbiol. Biotechnol.">
        <title>Biodiversity and physiological characteristics of Antarctic and Arctic lichens-associated bacteria.</title>
        <authorList>
            <person name="Lee Y.M."/>
            <person name="Kim E.H."/>
            <person name="Lee H.K."/>
            <person name="Hong S.G."/>
        </authorList>
    </citation>
    <scope>NUCLEOTIDE SEQUENCE [LARGE SCALE GENOMIC DNA]</scope>
    <source>
        <strain evidence="2 3">PAMC 26569</strain>
    </source>
</reference>
<keyword evidence="3" id="KW-1185">Reference proteome</keyword>